<dbReference type="Proteomes" id="UP000294546">
    <property type="component" value="Unassembled WGS sequence"/>
</dbReference>
<dbReference type="RefSeq" id="WP_165900316.1">
    <property type="nucleotide sequence ID" value="NZ_SMFU01000009.1"/>
</dbReference>
<sequence length="58" mass="6314">MGYYVSTAGGFTIVLAMTLEDLATLLAKNPNALGYLTEENDSDELKTIFVIEDNQDAL</sequence>
<gene>
    <name evidence="1" type="ORF">CLV83_2817</name>
</gene>
<comment type="caution">
    <text evidence="1">The sequence shown here is derived from an EMBL/GenBank/DDBJ whole genome shotgun (WGS) entry which is preliminary data.</text>
</comment>
<protein>
    <submittedName>
        <fullName evidence="1">Uncharacterized protein</fullName>
    </submittedName>
</protein>
<accession>A0A4V2PDN6</accession>
<organism evidence="1 2">
    <name type="scientific">Marinobacterium mangrovicola</name>
    <dbReference type="NCBI Taxonomy" id="1476959"/>
    <lineage>
        <taxon>Bacteria</taxon>
        <taxon>Pseudomonadati</taxon>
        <taxon>Pseudomonadota</taxon>
        <taxon>Gammaproteobacteria</taxon>
        <taxon>Oceanospirillales</taxon>
        <taxon>Oceanospirillaceae</taxon>
        <taxon>Marinobacterium</taxon>
    </lineage>
</organism>
<evidence type="ECO:0000313" key="1">
    <source>
        <dbReference type="EMBL" id="TCK05876.1"/>
    </source>
</evidence>
<evidence type="ECO:0000313" key="2">
    <source>
        <dbReference type="Proteomes" id="UP000294546"/>
    </source>
</evidence>
<reference evidence="1 2" key="1">
    <citation type="submission" date="2019-03" db="EMBL/GenBank/DDBJ databases">
        <title>Genomic Encyclopedia of Archaeal and Bacterial Type Strains, Phase II (KMG-II): from individual species to whole genera.</title>
        <authorList>
            <person name="Goeker M."/>
        </authorList>
    </citation>
    <scope>NUCLEOTIDE SEQUENCE [LARGE SCALE GENOMIC DNA]</scope>
    <source>
        <strain evidence="1 2">DSM 27697</strain>
    </source>
</reference>
<name>A0A4V2PDN6_9GAMM</name>
<proteinExistence type="predicted"/>
<dbReference type="EMBL" id="SMFU01000009">
    <property type="protein sequence ID" value="TCK05876.1"/>
    <property type="molecule type" value="Genomic_DNA"/>
</dbReference>
<keyword evidence="2" id="KW-1185">Reference proteome</keyword>
<dbReference type="AlphaFoldDB" id="A0A4V2PDN6"/>